<sequence length="74" mass="7891">MADTHAARAEQLADEANEALRTAIEQEDAGYTNAVPVDGIHGNRWARVQALQAQAQVHATLALAEEVARSRAGL</sequence>
<name>A0ABW6PXE7_9NOCA</name>
<reference evidence="1 2" key="1">
    <citation type="submission" date="2024-10" db="EMBL/GenBank/DDBJ databases">
        <title>The Natural Products Discovery Center: Release of the First 8490 Sequenced Strains for Exploring Actinobacteria Biosynthetic Diversity.</title>
        <authorList>
            <person name="Kalkreuter E."/>
            <person name="Kautsar S.A."/>
            <person name="Yang D."/>
            <person name="Bader C.D."/>
            <person name="Teijaro C.N."/>
            <person name="Fluegel L."/>
            <person name="Davis C.M."/>
            <person name="Simpson J.R."/>
            <person name="Lauterbach L."/>
            <person name="Steele A.D."/>
            <person name="Gui C."/>
            <person name="Meng S."/>
            <person name="Li G."/>
            <person name="Viehrig K."/>
            <person name="Ye F."/>
            <person name="Su P."/>
            <person name="Kiefer A.F."/>
            <person name="Nichols A."/>
            <person name="Cepeda A.J."/>
            <person name="Yan W."/>
            <person name="Fan B."/>
            <person name="Jiang Y."/>
            <person name="Adhikari A."/>
            <person name="Zheng C.-J."/>
            <person name="Schuster L."/>
            <person name="Cowan T.M."/>
            <person name="Smanski M.J."/>
            <person name="Chevrette M.G."/>
            <person name="De Carvalho L.P.S."/>
            <person name="Shen B."/>
        </authorList>
    </citation>
    <scope>NUCLEOTIDE SEQUENCE [LARGE SCALE GENOMIC DNA]</scope>
    <source>
        <strain evidence="1 2">NPDC004045</strain>
    </source>
</reference>
<dbReference type="EMBL" id="JBIAMX010000032">
    <property type="protein sequence ID" value="MFF0547117.1"/>
    <property type="molecule type" value="Genomic_DNA"/>
</dbReference>
<evidence type="ECO:0000313" key="1">
    <source>
        <dbReference type="EMBL" id="MFF0547117.1"/>
    </source>
</evidence>
<dbReference type="RefSeq" id="WP_043661041.1">
    <property type="nucleotide sequence ID" value="NZ_JBIAMX010000032.1"/>
</dbReference>
<evidence type="ECO:0000313" key="2">
    <source>
        <dbReference type="Proteomes" id="UP001601444"/>
    </source>
</evidence>
<evidence type="ECO:0008006" key="3">
    <source>
        <dbReference type="Google" id="ProtNLM"/>
    </source>
</evidence>
<dbReference type="Proteomes" id="UP001601444">
    <property type="component" value="Unassembled WGS sequence"/>
</dbReference>
<organism evidence="1 2">
    <name type="scientific">Nocardia thailandica</name>
    <dbReference type="NCBI Taxonomy" id="257275"/>
    <lineage>
        <taxon>Bacteria</taxon>
        <taxon>Bacillati</taxon>
        <taxon>Actinomycetota</taxon>
        <taxon>Actinomycetes</taxon>
        <taxon>Mycobacteriales</taxon>
        <taxon>Nocardiaceae</taxon>
        <taxon>Nocardia</taxon>
    </lineage>
</organism>
<proteinExistence type="predicted"/>
<comment type="caution">
    <text evidence="1">The sequence shown here is derived from an EMBL/GenBank/DDBJ whole genome shotgun (WGS) entry which is preliminary data.</text>
</comment>
<protein>
    <recommendedName>
        <fullName evidence="3">HNH endonuclease</fullName>
    </recommendedName>
</protein>
<gene>
    <name evidence="1" type="ORF">ACFYTF_30205</name>
</gene>
<accession>A0ABW6PXE7</accession>
<keyword evidence="2" id="KW-1185">Reference proteome</keyword>